<dbReference type="RefSeq" id="WP_011672388.1">
    <property type="nucleotide sequence ID" value="NC_008512.1"/>
</dbReference>
<dbReference type="SUPFAM" id="SSF56808">
    <property type="entry name" value="Ribosomal protein L1"/>
    <property type="match status" value="1"/>
</dbReference>
<protein>
    <recommendedName>
        <fullName evidence="3">Ribosomal protein L1</fullName>
    </recommendedName>
</protein>
<name>Q05FH5_CARRP</name>
<proteinExistence type="predicted"/>
<dbReference type="OrthoDB" id="6183504at2"/>
<evidence type="ECO:0000313" key="1">
    <source>
        <dbReference type="EMBL" id="BAF35196.1"/>
    </source>
</evidence>
<dbReference type="HOGENOM" id="CLU_1432145_0_0_6"/>
<dbReference type="Proteomes" id="UP000000777">
    <property type="component" value="Chromosome"/>
</dbReference>
<evidence type="ECO:0000313" key="2">
    <source>
        <dbReference type="Proteomes" id="UP000000777"/>
    </source>
</evidence>
<dbReference type="Gene3D" id="3.30.190.20">
    <property type="match status" value="1"/>
</dbReference>
<accession>Q05FH5</accession>
<dbReference type="AlphaFoldDB" id="Q05FH5"/>
<dbReference type="InterPro" id="IPR016095">
    <property type="entry name" value="Ribosomal_uL1_3-a/b-sand"/>
</dbReference>
<gene>
    <name evidence="1" type="ordered locus">CRP_165</name>
</gene>
<dbReference type="STRING" id="387662.CRP_165"/>
<dbReference type="InterPro" id="IPR023674">
    <property type="entry name" value="Ribosomal_uL1-like"/>
</dbReference>
<dbReference type="EMBL" id="AP009180">
    <property type="protein sequence ID" value="BAF35196.1"/>
    <property type="molecule type" value="Genomic_DNA"/>
</dbReference>
<dbReference type="KEGG" id="crp:CRP_165"/>
<dbReference type="Gene3D" id="3.40.50.790">
    <property type="match status" value="1"/>
</dbReference>
<organism evidence="1 2">
    <name type="scientific">Carsonella ruddii (strain PV)</name>
    <dbReference type="NCBI Taxonomy" id="387662"/>
    <lineage>
        <taxon>Bacteria</taxon>
        <taxon>Pseudomonadati</taxon>
        <taxon>Pseudomonadota</taxon>
        <taxon>Gammaproteobacteria</taxon>
        <taxon>Oceanospirillales</taxon>
        <taxon>Halomonadaceae</taxon>
        <taxon>Zymobacter group</taxon>
        <taxon>Candidatus Carsonella</taxon>
    </lineage>
</organism>
<reference evidence="1 2" key="1">
    <citation type="journal article" date="2006" name="Science">
        <title>The 160-kilobase genome of the bacterial endosymbiont Carsonella.</title>
        <authorList>
            <person name="Nakabachi A."/>
            <person name="Yamashita A."/>
            <person name="Toh H."/>
            <person name="Ishikawa H."/>
            <person name="Dunbar H."/>
            <person name="Moran N."/>
            <person name="Hattori M."/>
        </authorList>
    </citation>
    <scope>NUCLEOTIDE SEQUENCE [LARGE SCALE GENOMIC DNA]</scope>
    <source>
        <strain evidence="1 2">PV</strain>
    </source>
</reference>
<sequence length="191" mass="22907">MKKSINDFLNYLNKKKKNFIESIDLNLILLNKKKKYFNLSTNLFYSYNEMKKILFLSNIQKIENNVYYGNNFIDDFLLKKVNFSKVYTDSENLLLVKEKIGKINKSIIVNCLYKNYEIEKNKFYNKTINLVLNKNNILNIKIASTVFYNSMIIKNYEFLIFNLKKNFFFPNNIFIEKIYISSTMSKSFLLK</sequence>
<evidence type="ECO:0008006" key="3">
    <source>
        <dbReference type="Google" id="ProtNLM"/>
    </source>
</evidence>